<dbReference type="GO" id="GO:0000150">
    <property type="term" value="F:DNA strand exchange activity"/>
    <property type="evidence" value="ECO:0007669"/>
    <property type="project" value="InterPro"/>
</dbReference>
<dbReference type="SUPFAM" id="SSF53041">
    <property type="entry name" value="Resolvase-like"/>
    <property type="match status" value="1"/>
</dbReference>
<dbReference type="Pfam" id="PF00239">
    <property type="entry name" value="Resolvase"/>
    <property type="match status" value="1"/>
</dbReference>
<accession>A0A1H5PJ58</accession>
<dbReference type="Proteomes" id="UP000181980">
    <property type="component" value="Unassembled WGS sequence"/>
</dbReference>
<dbReference type="CDD" id="cd00338">
    <property type="entry name" value="Ser_Recombinase"/>
    <property type="match status" value="1"/>
</dbReference>
<dbReference type="PANTHER" id="PTHR30461:SF23">
    <property type="entry name" value="DNA RECOMBINASE-RELATED"/>
    <property type="match status" value="1"/>
</dbReference>
<evidence type="ECO:0000313" key="5">
    <source>
        <dbReference type="Proteomes" id="UP000181980"/>
    </source>
</evidence>
<proteinExistence type="predicted"/>
<dbReference type="EMBL" id="FNUC01000004">
    <property type="protein sequence ID" value="SEF13765.1"/>
    <property type="molecule type" value="Genomic_DNA"/>
</dbReference>
<gene>
    <name evidence="4" type="ORF">SAMN04488561_4467</name>
</gene>
<dbReference type="GO" id="GO:0003677">
    <property type="term" value="F:DNA binding"/>
    <property type="evidence" value="ECO:0007669"/>
    <property type="project" value="InterPro"/>
</dbReference>
<evidence type="ECO:0000259" key="2">
    <source>
        <dbReference type="PROSITE" id="PS51736"/>
    </source>
</evidence>
<feature type="region of interest" description="Disordered" evidence="1">
    <location>
        <begin position="26"/>
        <end position="47"/>
    </location>
</feature>
<evidence type="ECO:0000313" key="4">
    <source>
        <dbReference type="EMBL" id="SEF13765.1"/>
    </source>
</evidence>
<dbReference type="AlphaFoldDB" id="A0A1H5PJ58"/>
<keyword evidence="5" id="KW-1185">Reference proteome</keyword>
<dbReference type="InterPro" id="IPR011109">
    <property type="entry name" value="DNA_bind_recombinase_dom"/>
</dbReference>
<reference evidence="5" key="1">
    <citation type="submission" date="2016-10" db="EMBL/GenBank/DDBJ databases">
        <authorList>
            <person name="Varghese N."/>
            <person name="Submissions S."/>
        </authorList>
    </citation>
    <scope>NUCLEOTIDE SEQUENCE [LARGE SCALE GENOMIC DNA]</scope>
    <source>
        <strain evidence="5">DSM 45237</strain>
    </source>
</reference>
<dbReference type="SMART" id="SM00857">
    <property type="entry name" value="Resolvase"/>
    <property type="match status" value="1"/>
</dbReference>
<name>A0A1H5PJ58_9ACTN</name>
<sequence>METFAALVAREYLRVSLDRRGGASVKRQHADNSEAADRNGWRLGEPYDDNDRRASRYSDNAREDFTRLVEDLEAGRFGAQILILWESSRGSRKVWEWVRLIDACEAAAVQIFVTSHRDGRGVLYDPADGHDRRTLLTDAVDAEYESSKISNRTKSENRQRAADGQPHGRCPFGYKRVYEFTTVEGKQVRTFRQLPDEDESPMVVQLFDLLLEGVSLNEIERRFKADGWVSRNGVPFSAQNLRGMALNPAYSGRRIHVPGRKGGRARMDEGTVTQGNWPALVPPEKFDRVQAKLRDPARQTSRPGRGKHLLSMIGKCAVCGSVIVVRATRKGDHLDYYCRERGCVRVDYDQLNQYATGAILGYLSRADVFDAMRESDAEASVELAAARAAVAAVRAELVELEAGVSAGRLSVAFAGKVEGGMRARLEAAEARERELQTPTQLRDLIEPGEGVARSWASLEMPAKREVARLLLSPAWIGELRVHTAAGKRWRHRELNEERVTFSQAA</sequence>
<evidence type="ECO:0000259" key="3">
    <source>
        <dbReference type="PROSITE" id="PS51737"/>
    </source>
</evidence>
<protein>
    <submittedName>
        <fullName evidence="4">Site-specific DNA recombinase</fullName>
    </submittedName>
</protein>
<evidence type="ECO:0000256" key="1">
    <source>
        <dbReference type="SAM" id="MobiDB-lite"/>
    </source>
</evidence>
<dbReference type="OrthoDB" id="4500247at2"/>
<dbReference type="PANTHER" id="PTHR30461">
    <property type="entry name" value="DNA-INVERTASE FROM LAMBDOID PROPHAGE"/>
    <property type="match status" value="1"/>
</dbReference>
<dbReference type="InterPro" id="IPR006119">
    <property type="entry name" value="Resolv_N"/>
</dbReference>
<dbReference type="InterPro" id="IPR036162">
    <property type="entry name" value="Resolvase-like_N_sf"/>
</dbReference>
<feature type="domain" description="Recombinase" evidence="3">
    <location>
        <begin position="171"/>
        <end position="299"/>
    </location>
</feature>
<dbReference type="InterPro" id="IPR038109">
    <property type="entry name" value="DNA_bind_recomb_sf"/>
</dbReference>
<dbReference type="Pfam" id="PF07508">
    <property type="entry name" value="Recombinase"/>
    <property type="match status" value="1"/>
</dbReference>
<dbReference type="RefSeq" id="WP_069110159.1">
    <property type="nucleotide sequence ID" value="NZ_FNUC01000004.1"/>
</dbReference>
<organism evidence="4 5">
    <name type="scientific">Jiangella alba</name>
    <dbReference type="NCBI Taxonomy" id="561176"/>
    <lineage>
        <taxon>Bacteria</taxon>
        <taxon>Bacillati</taxon>
        <taxon>Actinomycetota</taxon>
        <taxon>Actinomycetes</taxon>
        <taxon>Jiangellales</taxon>
        <taxon>Jiangellaceae</taxon>
        <taxon>Jiangella</taxon>
    </lineage>
</organism>
<dbReference type="Gene3D" id="3.90.1750.20">
    <property type="entry name" value="Putative Large Serine Recombinase, Chain B, Domain 2"/>
    <property type="match status" value="1"/>
</dbReference>
<feature type="domain" description="Resolvase/invertase-type recombinase catalytic" evidence="2">
    <location>
        <begin position="8"/>
        <end position="164"/>
    </location>
</feature>
<dbReference type="PROSITE" id="PS51737">
    <property type="entry name" value="RECOMBINASE_DNA_BIND"/>
    <property type="match status" value="1"/>
</dbReference>
<feature type="region of interest" description="Disordered" evidence="1">
    <location>
        <begin position="146"/>
        <end position="166"/>
    </location>
</feature>
<dbReference type="STRING" id="561176.SAMN04488561_4467"/>
<feature type="compositionally biased region" description="Basic and acidic residues" evidence="1">
    <location>
        <begin position="28"/>
        <end position="40"/>
    </location>
</feature>
<dbReference type="InterPro" id="IPR050639">
    <property type="entry name" value="SSR_resolvase"/>
</dbReference>
<dbReference type="PROSITE" id="PS51736">
    <property type="entry name" value="RECOMBINASES_3"/>
    <property type="match status" value="1"/>
</dbReference>
<dbReference type="Gene3D" id="3.40.50.1390">
    <property type="entry name" value="Resolvase, N-terminal catalytic domain"/>
    <property type="match status" value="1"/>
</dbReference>